<accession>A0ABS9H5D4</accession>
<comment type="caution">
    <text evidence="3">The sequence shown here is derived from an EMBL/GenBank/DDBJ whole genome shotgun (WGS) entry which is preliminary data.</text>
</comment>
<evidence type="ECO:0000313" key="3">
    <source>
        <dbReference type="EMBL" id="MCF6139170.1"/>
    </source>
</evidence>
<evidence type="ECO:0000259" key="2">
    <source>
        <dbReference type="Pfam" id="PF13786"/>
    </source>
</evidence>
<evidence type="ECO:0000313" key="4">
    <source>
        <dbReference type="Proteomes" id="UP001649381"/>
    </source>
</evidence>
<dbReference type="InterPro" id="IPR025436">
    <property type="entry name" value="DUF4179"/>
</dbReference>
<feature type="transmembrane region" description="Helical" evidence="1">
    <location>
        <begin position="47"/>
        <end position="63"/>
    </location>
</feature>
<protein>
    <submittedName>
        <fullName evidence="3">DUF4179 domain-containing protein</fullName>
    </submittedName>
</protein>
<evidence type="ECO:0000256" key="1">
    <source>
        <dbReference type="SAM" id="Phobius"/>
    </source>
</evidence>
<dbReference type="Pfam" id="PF13786">
    <property type="entry name" value="DUF4179"/>
    <property type="match status" value="1"/>
</dbReference>
<gene>
    <name evidence="3" type="ORF">L2716_15645</name>
</gene>
<feature type="domain" description="DUF4179" evidence="2">
    <location>
        <begin position="39"/>
        <end position="126"/>
    </location>
</feature>
<proteinExistence type="predicted"/>
<dbReference type="RefSeq" id="WP_236337940.1">
    <property type="nucleotide sequence ID" value="NZ_JAKIJS010000002.1"/>
</dbReference>
<reference evidence="3 4" key="1">
    <citation type="submission" date="2022-01" db="EMBL/GenBank/DDBJ databases">
        <title>Alkalihalobacillus sp. EGI L200015, a novel bacterium isolated from a salt lake sediment.</title>
        <authorList>
            <person name="Gao L."/>
            <person name="Fang B.-Z."/>
            <person name="Li W.-J."/>
        </authorList>
    </citation>
    <scope>NUCLEOTIDE SEQUENCE [LARGE SCALE GENOMIC DNA]</scope>
    <source>
        <strain evidence="3 4">KCTC 12718</strain>
    </source>
</reference>
<keyword evidence="4" id="KW-1185">Reference proteome</keyword>
<dbReference type="EMBL" id="JAKIJS010000002">
    <property type="protein sequence ID" value="MCF6139170.1"/>
    <property type="molecule type" value="Genomic_DNA"/>
</dbReference>
<sequence>MSDIKKSLRKDGEKIRLLKAPEALEERLRSKLNEAPTKQSNHFKKPFLIAASFIFVFFFTYQFDTIAFYGKKILGYDDILTDSLSELNEQGKGQVIGKSADLPDGGKLTLDGLMLDDNQLILFYTLYDPKQKVEDIYLNTRGILDGFLGEITPDSGRATTSDDNTSMTIAQSFEPPNPFARELTFRLSYDNDPSKNVEIPFELDRSKAMMTKYKQKINQTIKTSSADYVFEEMVATPTQTVFTGKIFVEDKKAWHSEMTSQGFEIQLRADGKLIQKQGQGNSSGLFGNTFDVKFEPLDDVEELTIILESGLTTNESEQKIPLKQGTFKLDDQTISIDEIKKENGKIEILLTADDNFSVLEAELTGTNGKVGLESVNDTDYRSTEDGLVKEFVLSFDGTVKGESFLRISKYAAVRPNGKSIVVPIK</sequence>
<dbReference type="Proteomes" id="UP001649381">
    <property type="component" value="Unassembled WGS sequence"/>
</dbReference>
<name>A0ABS9H5D4_9BACL</name>
<keyword evidence="1" id="KW-0472">Membrane</keyword>
<organism evidence="3 4">
    <name type="scientific">Pseudalkalibacillus berkeleyi</name>
    <dbReference type="NCBI Taxonomy" id="1069813"/>
    <lineage>
        <taxon>Bacteria</taxon>
        <taxon>Bacillati</taxon>
        <taxon>Bacillota</taxon>
        <taxon>Bacilli</taxon>
        <taxon>Bacillales</taxon>
        <taxon>Fictibacillaceae</taxon>
        <taxon>Pseudalkalibacillus</taxon>
    </lineage>
</organism>
<keyword evidence="1" id="KW-1133">Transmembrane helix</keyword>
<keyword evidence="1" id="KW-0812">Transmembrane</keyword>